<feature type="domain" description="Histidine phosphotransferase ChpT C-terminal" evidence="1">
    <location>
        <begin position="78"/>
        <end position="192"/>
    </location>
</feature>
<evidence type="ECO:0000259" key="1">
    <source>
        <dbReference type="Pfam" id="PF10090"/>
    </source>
</evidence>
<gene>
    <name evidence="2" type="ORF">GCM10011452_08540</name>
</gene>
<evidence type="ECO:0000313" key="2">
    <source>
        <dbReference type="EMBL" id="GGW23617.1"/>
    </source>
</evidence>
<reference evidence="2" key="1">
    <citation type="journal article" date="2014" name="Int. J. Syst. Evol. Microbiol.">
        <title>Complete genome sequence of Corynebacterium casei LMG S-19264T (=DSM 44701T), isolated from a smear-ripened cheese.</title>
        <authorList>
            <consortium name="US DOE Joint Genome Institute (JGI-PGF)"/>
            <person name="Walter F."/>
            <person name="Albersmeier A."/>
            <person name="Kalinowski J."/>
            <person name="Ruckert C."/>
        </authorList>
    </citation>
    <scope>NUCLEOTIDE SEQUENCE</scope>
    <source>
        <strain evidence="2">KCTC 23714</strain>
    </source>
</reference>
<dbReference type="RefSeq" id="WP_189632547.1">
    <property type="nucleotide sequence ID" value="NZ_BMYQ01000001.1"/>
</dbReference>
<dbReference type="Proteomes" id="UP000628984">
    <property type="component" value="Unassembled WGS sequence"/>
</dbReference>
<dbReference type="Gene3D" id="3.30.565.10">
    <property type="entry name" value="Histidine kinase-like ATPase, C-terminal domain"/>
    <property type="match status" value="1"/>
</dbReference>
<keyword evidence="3" id="KW-1185">Reference proteome</keyword>
<dbReference type="Pfam" id="PF10090">
    <property type="entry name" value="HPTransfase"/>
    <property type="match status" value="1"/>
</dbReference>
<dbReference type="EMBL" id="BMYQ01000001">
    <property type="protein sequence ID" value="GGW23617.1"/>
    <property type="molecule type" value="Genomic_DNA"/>
</dbReference>
<protein>
    <submittedName>
        <fullName evidence="2">Histidine phosphotransferase</fullName>
    </submittedName>
</protein>
<dbReference type="Gene3D" id="1.10.287.130">
    <property type="match status" value="1"/>
</dbReference>
<accession>A0A918MI71</accession>
<dbReference type="AlphaFoldDB" id="A0A918MI71"/>
<name>A0A918MI71_9RHOB</name>
<sequence>MTDRPDILALLGSRICHDLISPIGAIGNGVELLMMEGASPGPEMALIAESVANANARIRFFRIGFGAAGAEQRIGRTEVLALFADLMRGGRLSLDWSSPADLPRREVKLAFLLVMCLETAMAFGGKISVSVVDGRWHVTGRAPRLRIDPDLWEVLSNPAARHEVTPAQVHFALIPEEMARLGRQLVVEIREEELRLSF</sequence>
<reference evidence="2" key="2">
    <citation type="submission" date="2020-09" db="EMBL/GenBank/DDBJ databases">
        <authorList>
            <person name="Sun Q."/>
            <person name="Kim S."/>
        </authorList>
    </citation>
    <scope>NUCLEOTIDE SEQUENCE</scope>
    <source>
        <strain evidence="2">KCTC 23714</strain>
    </source>
</reference>
<dbReference type="InterPro" id="IPR036890">
    <property type="entry name" value="HATPase_C_sf"/>
</dbReference>
<organism evidence="2 3">
    <name type="scientific">Gemmobacter lanyuensis</name>
    <dbReference type="NCBI Taxonomy" id="1054497"/>
    <lineage>
        <taxon>Bacteria</taxon>
        <taxon>Pseudomonadati</taxon>
        <taxon>Pseudomonadota</taxon>
        <taxon>Alphaproteobacteria</taxon>
        <taxon>Rhodobacterales</taxon>
        <taxon>Paracoccaceae</taxon>
        <taxon>Gemmobacter</taxon>
    </lineage>
</organism>
<evidence type="ECO:0000313" key="3">
    <source>
        <dbReference type="Proteomes" id="UP000628984"/>
    </source>
</evidence>
<dbReference type="InterPro" id="IPR018762">
    <property type="entry name" value="ChpT_C"/>
</dbReference>
<comment type="caution">
    <text evidence="2">The sequence shown here is derived from an EMBL/GenBank/DDBJ whole genome shotgun (WGS) entry which is preliminary data.</text>
</comment>
<proteinExistence type="predicted"/>